<dbReference type="EMBL" id="MNCJ02000316">
    <property type="protein sequence ID" value="KAF5820722.1"/>
    <property type="molecule type" value="Genomic_DNA"/>
</dbReference>
<protein>
    <submittedName>
        <fullName evidence="1">Uncharacterized protein</fullName>
    </submittedName>
</protein>
<name>A0A9K3JUC3_HELAN</name>
<dbReference type="Proteomes" id="UP000215914">
    <property type="component" value="Unassembled WGS sequence"/>
</dbReference>
<organism evidence="1 2">
    <name type="scientific">Helianthus annuus</name>
    <name type="common">Common sunflower</name>
    <dbReference type="NCBI Taxonomy" id="4232"/>
    <lineage>
        <taxon>Eukaryota</taxon>
        <taxon>Viridiplantae</taxon>
        <taxon>Streptophyta</taxon>
        <taxon>Embryophyta</taxon>
        <taxon>Tracheophyta</taxon>
        <taxon>Spermatophyta</taxon>
        <taxon>Magnoliopsida</taxon>
        <taxon>eudicotyledons</taxon>
        <taxon>Gunneridae</taxon>
        <taxon>Pentapetalae</taxon>
        <taxon>asterids</taxon>
        <taxon>campanulids</taxon>
        <taxon>Asterales</taxon>
        <taxon>Asteraceae</taxon>
        <taxon>Asteroideae</taxon>
        <taxon>Heliantheae alliance</taxon>
        <taxon>Heliantheae</taxon>
        <taxon>Helianthus</taxon>
    </lineage>
</organism>
<reference evidence="1" key="1">
    <citation type="journal article" date="2017" name="Nature">
        <title>The sunflower genome provides insights into oil metabolism, flowering and Asterid evolution.</title>
        <authorList>
            <person name="Badouin H."/>
            <person name="Gouzy J."/>
            <person name="Grassa C.J."/>
            <person name="Murat F."/>
            <person name="Staton S.E."/>
            <person name="Cottret L."/>
            <person name="Lelandais-Briere C."/>
            <person name="Owens G.L."/>
            <person name="Carrere S."/>
            <person name="Mayjonade B."/>
            <person name="Legrand L."/>
            <person name="Gill N."/>
            <person name="Kane N.C."/>
            <person name="Bowers J.E."/>
            <person name="Hubner S."/>
            <person name="Bellec A."/>
            <person name="Berard A."/>
            <person name="Berges H."/>
            <person name="Blanchet N."/>
            <person name="Boniface M.C."/>
            <person name="Brunel D."/>
            <person name="Catrice O."/>
            <person name="Chaidir N."/>
            <person name="Claudel C."/>
            <person name="Donnadieu C."/>
            <person name="Faraut T."/>
            <person name="Fievet G."/>
            <person name="Helmstetter N."/>
            <person name="King M."/>
            <person name="Knapp S.J."/>
            <person name="Lai Z."/>
            <person name="Le Paslier M.C."/>
            <person name="Lippi Y."/>
            <person name="Lorenzon L."/>
            <person name="Mandel J.R."/>
            <person name="Marage G."/>
            <person name="Marchand G."/>
            <person name="Marquand E."/>
            <person name="Bret-Mestries E."/>
            <person name="Morien E."/>
            <person name="Nambeesan S."/>
            <person name="Nguyen T."/>
            <person name="Pegot-Espagnet P."/>
            <person name="Pouilly N."/>
            <person name="Raftis F."/>
            <person name="Sallet E."/>
            <person name="Schiex T."/>
            <person name="Thomas J."/>
            <person name="Vandecasteele C."/>
            <person name="Vares D."/>
            <person name="Vear F."/>
            <person name="Vautrin S."/>
            <person name="Crespi M."/>
            <person name="Mangin B."/>
            <person name="Burke J.M."/>
            <person name="Salse J."/>
            <person name="Munos S."/>
            <person name="Vincourt P."/>
            <person name="Rieseberg L.H."/>
            <person name="Langlade N.B."/>
        </authorList>
    </citation>
    <scope>NUCLEOTIDE SEQUENCE</scope>
    <source>
        <tissue evidence="1">Leaves</tissue>
    </source>
</reference>
<evidence type="ECO:0000313" key="2">
    <source>
        <dbReference type="Proteomes" id="UP000215914"/>
    </source>
</evidence>
<dbReference type="Gramene" id="mRNA:HanXRQr2_Chr01g0005371">
    <property type="protein sequence ID" value="CDS:HanXRQr2_Chr01g0005371.1"/>
    <property type="gene ID" value="HanXRQr2_Chr01g0005371"/>
</dbReference>
<dbReference type="AlphaFoldDB" id="A0A9K3JUC3"/>
<accession>A0A9K3JUC3</accession>
<evidence type="ECO:0000313" key="1">
    <source>
        <dbReference type="EMBL" id="KAF5820722.1"/>
    </source>
</evidence>
<proteinExistence type="predicted"/>
<reference evidence="1" key="2">
    <citation type="submission" date="2020-06" db="EMBL/GenBank/DDBJ databases">
        <title>Helianthus annuus Genome sequencing and assembly Release 2.</title>
        <authorList>
            <person name="Gouzy J."/>
            <person name="Langlade N."/>
            <person name="Munos S."/>
        </authorList>
    </citation>
    <scope>NUCLEOTIDE SEQUENCE</scope>
    <source>
        <tissue evidence="1">Leaves</tissue>
    </source>
</reference>
<gene>
    <name evidence="1" type="ORF">HanXRQr2_Chr01g0005371</name>
</gene>
<keyword evidence="2" id="KW-1185">Reference proteome</keyword>
<sequence length="84" mass="9608">MVNLLCMPFHLPGWNDLYGGYIHFMAVRRFVLKKTDGGVVTFSRGASVISPRPCLKGIIERFGGIKLKRWKFGFLNITSFHPYC</sequence>
<comment type="caution">
    <text evidence="1">The sequence shown here is derived from an EMBL/GenBank/DDBJ whole genome shotgun (WGS) entry which is preliminary data.</text>
</comment>